<gene>
    <name evidence="1" type="primary">182</name>
</gene>
<dbReference type="GeneID" id="8684130"/>
<dbReference type="RefSeq" id="YP_003359036.1">
    <property type="nucleotide sequence ID" value="NC_013697.1"/>
</dbReference>
<evidence type="ECO:0000313" key="1">
    <source>
        <dbReference type="EMBL" id="ACV50204.1"/>
    </source>
</evidence>
<dbReference type="EMBL" id="GQ357915">
    <property type="protein sequence ID" value="ACV50204.1"/>
    <property type="molecule type" value="Genomic_DNA"/>
</dbReference>
<keyword evidence="2" id="KW-1185">Reference proteome</keyword>
<organismHost>
    <name type="scientific">Delftia acidovorans</name>
    <name type="common">Pseudomonas acidovorans</name>
    <name type="synonym">Comamonas acidovorans</name>
    <dbReference type="NCBI Taxonomy" id="80866"/>
</organismHost>
<proteinExistence type="predicted"/>
<dbReference type="Proteomes" id="UP000008986">
    <property type="component" value="Segment"/>
</dbReference>
<accession>C9DGF3</accession>
<organism evidence="1 2">
    <name type="scientific">Delftia phage PhiW-14</name>
    <name type="common">Deftia acidovorans bacteriophage phiW-14</name>
    <dbReference type="NCBI Taxonomy" id="665032"/>
    <lineage>
        <taxon>Viruses</taxon>
        <taxon>Duplodnaviria</taxon>
        <taxon>Heunggongvirae</taxon>
        <taxon>Uroviricota</taxon>
        <taxon>Caudoviricetes</taxon>
        <taxon>Ionavirus</taxon>
        <taxon>Ionavirus W14</taxon>
    </lineage>
</organism>
<protein>
    <submittedName>
        <fullName evidence="1">Uncharacterized protein</fullName>
    </submittedName>
</protein>
<sequence length="103" mass="11303">MNAYNQIQALIANKYNSKIEEVKTGEAHLIMEGVGIHVSKSGSMVQVAMIYEKRPGAWFQLGDHIILCEKVKGMLGLQMSGARSDIDGMDGVLAYTQDFIAKV</sequence>
<evidence type="ECO:0000313" key="2">
    <source>
        <dbReference type="Proteomes" id="UP000008986"/>
    </source>
</evidence>
<reference evidence="2" key="1">
    <citation type="submission" date="2009-07" db="EMBL/GenBank/DDBJ databases">
        <authorList>
            <person name="Kropinski A.M."/>
            <person name="Villegas A."/>
            <person name="Lingohr E.J."/>
        </authorList>
    </citation>
    <scope>NUCLEOTIDE SEQUENCE [LARGE SCALE GENOMIC DNA]</scope>
</reference>
<name>C9DGF3_BPW14</name>
<dbReference type="KEGG" id="vg:8684130"/>